<evidence type="ECO:0000256" key="2">
    <source>
        <dbReference type="ARBA" id="ARBA00023015"/>
    </source>
</evidence>
<dbReference type="InterPro" id="IPR014325">
    <property type="entry name" value="RNA_pol_sigma-E_actinobac"/>
</dbReference>
<accession>A0ABW6W740</accession>
<dbReference type="InterPro" id="IPR014284">
    <property type="entry name" value="RNA_pol_sigma-70_dom"/>
</dbReference>
<dbReference type="InterPro" id="IPR007627">
    <property type="entry name" value="RNA_pol_sigma70_r2"/>
</dbReference>
<keyword evidence="2" id="KW-0805">Transcription regulation</keyword>
<feature type="domain" description="RNA polymerase sigma factor 70 region 4 type 2" evidence="7">
    <location>
        <begin position="108"/>
        <end position="158"/>
    </location>
</feature>
<dbReference type="NCBIfam" id="TIGR02937">
    <property type="entry name" value="sigma70-ECF"/>
    <property type="match status" value="1"/>
</dbReference>
<sequence length="176" mass="20303">MTGFRRAYDEEFVAYYSVRAAQLRSTAYLLCGDWHLAEDLTQVTFTKLYRAWPRIERHDTIDQYARQVLLRTFLDERRRPWRRESPTAPEDAVLDVTAPEVRGSEDREVLRNALQQVAKRRRAVLILRFWADLSVEQVAEILGCTTGTVKSQTSRGLGELRDALGELTRSTTGGRK</sequence>
<evidence type="ECO:0000313" key="8">
    <source>
        <dbReference type="EMBL" id="MFF5289119.1"/>
    </source>
</evidence>
<protein>
    <submittedName>
        <fullName evidence="8">SigE family RNA polymerase sigma factor</fullName>
    </submittedName>
</protein>
<dbReference type="CDD" id="cd06171">
    <property type="entry name" value="Sigma70_r4"/>
    <property type="match status" value="1"/>
</dbReference>
<feature type="domain" description="RNA polymerase sigma-70 region 2" evidence="6">
    <location>
        <begin position="21"/>
        <end position="82"/>
    </location>
</feature>
<dbReference type="Gene3D" id="1.10.1740.10">
    <property type="match status" value="1"/>
</dbReference>
<evidence type="ECO:0000313" key="9">
    <source>
        <dbReference type="Proteomes" id="UP001602245"/>
    </source>
</evidence>
<gene>
    <name evidence="8" type="ORF">ACFY35_06765</name>
</gene>
<evidence type="ECO:0000256" key="3">
    <source>
        <dbReference type="ARBA" id="ARBA00023082"/>
    </source>
</evidence>
<dbReference type="EMBL" id="JBIAZU010000001">
    <property type="protein sequence ID" value="MFF5289119.1"/>
    <property type="molecule type" value="Genomic_DNA"/>
</dbReference>
<comment type="similarity">
    <text evidence="1">Belongs to the sigma-70 factor family. ECF subfamily.</text>
</comment>
<dbReference type="Gene3D" id="1.10.10.10">
    <property type="entry name" value="Winged helix-like DNA-binding domain superfamily/Winged helix DNA-binding domain"/>
    <property type="match status" value="1"/>
</dbReference>
<comment type="caution">
    <text evidence="8">The sequence shown here is derived from an EMBL/GenBank/DDBJ whole genome shotgun (WGS) entry which is preliminary data.</text>
</comment>
<dbReference type="PANTHER" id="PTHR43133:SF50">
    <property type="entry name" value="ECF RNA POLYMERASE SIGMA FACTOR SIGM"/>
    <property type="match status" value="1"/>
</dbReference>
<dbReference type="InterPro" id="IPR013324">
    <property type="entry name" value="RNA_pol_sigma_r3/r4-like"/>
</dbReference>
<dbReference type="InterPro" id="IPR013249">
    <property type="entry name" value="RNA_pol_sigma70_r4_t2"/>
</dbReference>
<dbReference type="RefSeq" id="WP_020509465.1">
    <property type="nucleotide sequence ID" value="NZ_JBIAZU010000001.1"/>
</dbReference>
<proteinExistence type="inferred from homology"/>
<dbReference type="Pfam" id="PF04542">
    <property type="entry name" value="Sigma70_r2"/>
    <property type="match status" value="1"/>
</dbReference>
<dbReference type="Pfam" id="PF08281">
    <property type="entry name" value="Sigma70_r4_2"/>
    <property type="match status" value="1"/>
</dbReference>
<dbReference type="PANTHER" id="PTHR43133">
    <property type="entry name" value="RNA POLYMERASE ECF-TYPE SIGMA FACTO"/>
    <property type="match status" value="1"/>
</dbReference>
<evidence type="ECO:0000259" key="6">
    <source>
        <dbReference type="Pfam" id="PF04542"/>
    </source>
</evidence>
<keyword evidence="5" id="KW-0804">Transcription</keyword>
<organism evidence="8 9">
    <name type="scientific">Paractinoplanes globisporus</name>
    <dbReference type="NCBI Taxonomy" id="113565"/>
    <lineage>
        <taxon>Bacteria</taxon>
        <taxon>Bacillati</taxon>
        <taxon>Actinomycetota</taxon>
        <taxon>Actinomycetes</taxon>
        <taxon>Micromonosporales</taxon>
        <taxon>Micromonosporaceae</taxon>
        <taxon>Paractinoplanes</taxon>
    </lineage>
</organism>
<keyword evidence="4" id="KW-0238">DNA-binding</keyword>
<dbReference type="Proteomes" id="UP001602245">
    <property type="component" value="Unassembled WGS sequence"/>
</dbReference>
<evidence type="ECO:0000256" key="1">
    <source>
        <dbReference type="ARBA" id="ARBA00010641"/>
    </source>
</evidence>
<dbReference type="InterPro" id="IPR039425">
    <property type="entry name" value="RNA_pol_sigma-70-like"/>
</dbReference>
<dbReference type="NCBIfam" id="TIGR02983">
    <property type="entry name" value="SigE-fam_strep"/>
    <property type="match status" value="1"/>
</dbReference>
<keyword evidence="9" id="KW-1185">Reference proteome</keyword>
<evidence type="ECO:0000256" key="4">
    <source>
        <dbReference type="ARBA" id="ARBA00023125"/>
    </source>
</evidence>
<evidence type="ECO:0000256" key="5">
    <source>
        <dbReference type="ARBA" id="ARBA00023163"/>
    </source>
</evidence>
<dbReference type="SUPFAM" id="SSF88659">
    <property type="entry name" value="Sigma3 and sigma4 domains of RNA polymerase sigma factors"/>
    <property type="match status" value="1"/>
</dbReference>
<name>A0ABW6W740_9ACTN</name>
<keyword evidence="3" id="KW-0731">Sigma factor</keyword>
<dbReference type="SUPFAM" id="SSF88946">
    <property type="entry name" value="Sigma2 domain of RNA polymerase sigma factors"/>
    <property type="match status" value="1"/>
</dbReference>
<dbReference type="InterPro" id="IPR036388">
    <property type="entry name" value="WH-like_DNA-bd_sf"/>
</dbReference>
<evidence type="ECO:0000259" key="7">
    <source>
        <dbReference type="Pfam" id="PF08281"/>
    </source>
</evidence>
<dbReference type="InterPro" id="IPR013325">
    <property type="entry name" value="RNA_pol_sigma_r2"/>
</dbReference>
<reference evidence="8 9" key="1">
    <citation type="submission" date="2024-10" db="EMBL/GenBank/DDBJ databases">
        <title>The Natural Products Discovery Center: Release of the First 8490 Sequenced Strains for Exploring Actinobacteria Biosynthetic Diversity.</title>
        <authorList>
            <person name="Kalkreuter E."/>
            <person name="Kautsar S.A."/>
            <person name="Yang D."/>
            <person name="Bader C.D."/>
            <person name="Teijaro C.N."/>
            <person name="Fluegel L."/>
            <person name="Davis C.M."/>
            <person name="Simpson J.R."/>
            <person name="Lauterbach L."/>
            <person name="Steele A.D."/>
            <person name="Gui C."/>
            <person name="Meng S."/>
            <person name="Li G."/>
            <person name="Viehrig K."/>
            <person name="Ye F."/>
            <person name="Su P."/>
            <person name="Kiefer A.F."/>
            <person name="Nichols A."/>
            <person name="Cepeda A.J."/>
            <person name="Yan W."/>
            <person name="Fan B."/>
            <person name="Jiang Y."/>
            <person name="Adhikari A."/>
            <person name="Zheng C.-J."/>
            <person name="Schuster L."/>
            <person name="Cowan T.M."/>
            <person name="Smanski M.J."/>
            <person name="Chevrette M.G."/>
            <person name="De Carvalho L.P.S."/>
            <person name="Shen B."/>
        </authorList>
    </citation>
    <scope>NUCLEOTIDE SEQUENCE [LARGE SCALE GENOMIC DNA]</scope>
    <source>
        <strain evidence="8 9">NPDC000087</strain>
    </source>
</reference>